<dbReference type="RefSeq" id="XP_024358829.1">
    <property type="nucleotide sequence ID" value="XM_024503061.2"/>
</dbReference>
<dbReference type="HOGENOM" id="CLU_1032053_0_0_1"/>
<dbReference type="EnsemblPlants" id="Pp3c1_36470V3.3">
    <property type="protein sequence ID" value="Pp3c1_36470V3.3"/>
    <property type="gene ID" value="Pp3c1_36470"/>
</dbReference>
<dbReference type="EnsemblPlants" id="Pp3c1_36470V3.1">
    <property type="protein sequence ID" value="Pp3c1_36470V3.1"/>
    <property type="gene ID" value="Pp3c1_36470"/>
</dbReference>
<evidence type="ECO:0000313" key="10">
    <source>
        <dbReference type="EMBL" id="PNR63273.1"/>
    </source>
</evidence>
<feature type="transmembrane region" description="Helical" evidence="9">
    <location>
        <begin position="116"/>
        <end position="137"/>
    </location>
</feature>
<dbReference type="GO" id="GO:0005743">
    <property type="term" value="C:mitochondrial inner membrane"/>
    <property type="evidence" value="ECO:0007669"/>
    <property type="project" value="UniProtKB-SubCell"/>
</dbReference>
<evidence type="ECO:0000256" key="8">
    <source>
        <dbReference type="ARBA" id="ARBA00023136"/>
    </source>
</evidence>
<dbReference type="OrthoDB" id="6147888at2759"/>
<evidence type="ECO:0000256" key="6">
    <source>
        <dbReference type="ARBA" id="ARBA00022989"/>
    </source>
</evidence>
<proteinExistence type="inferred from homology"/>
<evidence type="ECO:0000256" key="4">
    <source>
        <dbReference type="ARBA" id="ARBA00022692"/>
    </source>
</evidence>
<keyword evidence="12" id="KW-1185">Reference proteome</keyword>
<evidence type="ECO:0000256" key="2">
    <source>
        <dbReference type="ARBA" id="ARBA00007020"/>
    </source>
</evidence>
<dbReference type="InterPro" id="IPR026571">
    <property type="entry name" value="Tmem186"/>
</dbReference>
<evidence type="ECO:0000256" key="7">
    <source>
        <dbReference type="ARBA" id="ARBA00023128"/>
    </source>
</evidence>
<keyword evidence="7" id="KW-0496">Mitochondrion</keyword>
<reference evidence="10 12" key="2">
    <citation type="journal article" date="2018" name="Plant J.">
        <title>The Physcomitrella patens chromosome-scale assembly reveals moss genome structure and evolution.</title>
        <authorList>
            <person name="Lang D."/>
            <person name="Ullrich K.K."/>
            <person name="Murat F."/>
            <person name="Fuchs J."/>
            <person name="Jenkins J."/>
            <person name="Haas F.B."/>
            <person name="Piednoel M."/>
            <person name="Gundlach H."/>
            <person name="Van Bel M."/>
            <person name="Meyberg R."/>
            <person name="Vives C."/>
            <person name="Morata J."/>
            <person name="Symeonidi A."/>
            <person name="Hiss M."/>
            <person name="Muchero W."/>
            <person name="Kamisugi Y."/>
            <person name="Saleh O."/>
            <person name="Blanc G."/>
            <person name="Decker E.L."/>
            <person name="van Gessel N."/>
            <person name="Grimwood J."/>
            <person name="Hayes R.D."/>
            <person name="Graham S.W."/>
            <person name="Gunter L.E."/>
            <person name="McDaniel S.F."/>
            <person name="Hoernstein S.N.W."/>
            <person name="Larsson A."/>
            <person name="Li F.W."/>
            <person name="Perroud P.F."/>
            <person name="Phillips J."/>
            <person name="Ranjan P."/>
            <person name="Rokshar D.S."/>
            <person name="Rothfels C.J."/>
            <person name="Schneider L."/>
            <person name="Shu S."/>
            <person name="Stevenson D.W."/>
            <person name="Thummler F."/>
            <person name="Tillich M."/>
            <person name="Villarreal Aguilar J.C."/>
            <person name="Widiez T."/>
            <person name="Wong G.K."/>
            <person name="Wymore A."/>
            <person name="Zhang Y."/>
            <person name="Zimmer A.D."/>
            <person name="Quatrano R.S."/>
            <person name="Mayer K.F.X."/>
            <person name="Goodstein D."/>
            <person name="Casacuberta J.M."/>
            <person name="Vandepoele K."/>
            <person name="Reski R."/>
            <person name="Cuming A.C."/>
            <person name="Tuskan G.A."/>
            <person name="Maumus F."/>
            <person name="Salse J."/>
            <person name="Schmutz J."/>
            <person name="Rensing S.A."/>
        </authorList>
    </citation>
    <scope>NUCLEOTIDE SEQUENCE [LARGE SCALE GENOMIC DNA]</scope>
    <source>
        <strain evidence="11 12">cv. Gransden 2004</strain>
    </source>
</reference>
<dbReference type="eggNOG" id="ENOG502S595">
    <property type="taxonomic scope" value="Eukaryota"/>
</dbReference>
<dbReference type="Gramene" id="Pp3c1_36470V3.3">
    <property type="protein sequence ID" value="Pp3c1_36470V3.3"/>
    <property type="gene ID" value="Pp3c1_36470"/>
</dbReference>
<comment type="similarity">
    <text evidence="2">Belongs to the TMEM186 family.</text>
</comment>
<keyword evidence="4 9" id="KW-0812">Transmembrane</keyword>
<comment type="subcellular location">
    <subcellularLocation>
        <location evidence="1">Mitochondrion inner membrane</location>
        <topology evidence="1">Multi-pass membrane protein</topology>
    </subcellularLocation>
</comment>
<dbReference type="EnsemblPlants" id="Pp3c1_36470V3.2">
    <property type="protein sequence ID" value="Pp3c1_36470V3.2"/>
    <property type="gene ID" value="Pp3c1_36470"/>
</dbReference>
<dbReference type="Gramene" id="Pp3c1_36470V3.2">
    <property type="protein sequence ID" value="Pp3c1_36470V3.2"/>
    <property type="gene ID" value="Pp3c1_36470"/>
</dbReference>
<keyword evidence="6 9" id="KW-1133">Transmembrane helix</keyword>
<gene>
    <name evidence="11" type="primary">LOC112273902</name>
    <name evidence="10" type="ORF">PHYPA_001698</name>
</gene>
<dbReference type="GeneID" id="112273902"/>
<protein>
    <recommendedName>
        <fullName evidence="3">Transmembrane protein 186</fullName>
    </recommendedName>
</protein>
<reference evidence="11" key="3">
    <citation type="submission" date="2020-12" db="UniProtKB">
        <authorList>
            <consortium name="EnsemblPlants"/>
        </authorList>
    </citation>
    <scope>IDENTIFICATION</scope>
</reference>
<organism evidence="10">
    <name type="scientific">Physcomitrium patens</name>
    <name type="common">Spreading-leaved earth moss</name>
    <name type="synonym">Physcomitrella patens</name>
    <dbReference type="NCBI Taxonomy" id="3218"/>
    <lineage>
        <taxon>Eukaryota</taxon>
        <taxon>Viridiplantae</taxon>
        <taxon>Streptophyta</taxon>
        <taxon>Embryophyta</taxon>
        <taxon>Bryophyta</taxon>
        <taxon>Bryophytina</taxon>
        <taxon>Bryopsida</taxon>
        <taxon>Funariidae</taxon>
        <taxon>Funariales</taxon>
        <taxon>Funariaceae</taxon>
        <taxon>Physcomitrium</taxon>
    </lineage>
</organism>
<dbReference type="AlphaFoldDB" id="A9RTS5"/>
<dbReference type="EMBL" id="ABEU02000001">
    <property type="protein sequence ID" value="PNR63273.1"/>
    <property type="molecule type" value="Genomic_DNA"/>
</dbReference>
<evidence type="ECO:0000256" key="3">
    <source>
        <dbReference type="ARBA" id="ARBA00014604"/>
    </source>
</evidence>
<dbReference type="RefSeq" id="XP_024358747.1">
    <property type="nucleotide sequence ID" value="XM_024502979.2"/>
</dbReference>
<evidence type="ECO:0000313" key="12">
    <source>
        <dbReference type="Proteomes" id="UP000006727"/>
    </source>
</evidence>
<accession>A9RTS5</accession>
<evidence type="ECO:0000256" key="9">
    <source>
        <dbReference type="SAM" id="Phobius"/>
    </source>
</evidence>
<evidence type="ECO:0000313" key="11">
    <source>
        <dbReference type="EnsemblPlants" id="Pp3c1_36470V3.1"/>
    </source>
</evidence>
<keyword evidence="5" id="KW-0999">Mitochondrion inner membrane</keyword>
<dbReference type="KEGG" id="ppp:112273902"/>
<evidence type="ECO:0000256" key="1">
    <source>
        <dbReference type="ARBA" id="ARBA00004448"/>
    </source>
</evidence>
<keyword evidence="8 9" id="KW-0472">Membrane</keyword>
<dbReference type="Gramene" id="Pp3c1_36470V3.1">
    <property type="protein sequence ID" value="Pp3c1_36470V3.1"/>
    <property type="gene ID" value="Pp3c1_36470"/>
</dbReference>
<evidence type="ECO:0000256" key="5">
    <source>
        <dbReference type="ARBA" id="ARBA00022792"/>
    </source>
</evidence>
<feature type="transmembrane region" description="Helical" evidence="9">
    <location>
        <begin position="84"/>
        <end position="104"/>
    </location>
</feature>
<dbReference type="GO" id="GO:0005739">
    <property type="term" value="C:mitochondrion"/>
    <property type="evidence" value="ECO:0000318"/>
    <property type="project" value="GO_Central"/>
</dbReference>
<name>A9RTS5_PHYPA</name>
<reference evidence="10 12" key="1">
    <citation type="journal article" date="2008" name="Science">
        <title>The Physcomitrella genome reveals evolutionary insights into the conquest of land by plants.</title>
        <authorList>
            <person name="Rensing S."/>
            <person name="Lang D."/>
            <person name="Zimmer A."/>
            <person name="Terry A."/>
            <person name="Salamov A."/>
            <person name="Shapiro H."/>
            <person name="Nishiyama T."/>
            <person name="Perroud P.-F."/>
            <person name="Lindquist E."/>
            <person name="Kamisugi Y."/>
            <person name="Tanahashi T."/>
            <person name="Sakakibara K."/>
            <person name="Fujita T."/>
            <person name="Oishi K."/>
            <person name="Shin-I T."/>
            <person name="Kuroki Y."/>
            <person name="Toyoda A."/>
            <person name="Suzuki Y."/>
            <person name="Hashimoto A."/>
            <person name="Yamaguchi K."/>
            <person name="Sugano A."/>
            <person name="Kohara Y."/>
            <person name="Fujiyama A."/>
            <person name="Anterola A."/>
            <person name="Aoki S."/>
            <person name="Ashton N."/>
            <person name="Barbazuk W.B."/>
            <person name="Barker E."/>
            <person name="Bennetzen J."/>
            <person name="Bezanilla M."/>
            <person name="Blankenship R."/>
            <person name="Cho S.H."/>
            <person name="Dutcher S."/>
            <person name="Estelle M."/>
            <person name="Fawcett J.A."/>
            <person name="Gundlach H."/>
            <person name="Hanada K."/>
            <person name="Heyl A."/>
            <person name="Hicks K.A."/>
            <person name="Hugh J."/>
            <person name="Lohr M."/>
            <person name="Mayer K."/>
            <person name="Melkozernov A."/>
            <person name="Murata T."/>
            <person name="Nelson D."/>
            <person name="Pils B."/>
            <person name="Prigge M."/>
            <person name="Reiss B."/>
            <person name="Renner T."/>
            <person name="Rombauts S."/>
            <person name="Rushton P."/>
            <person name="Sanderfoot A."/>
            <person name="Schween G."/>
            <person name="Shiu S.-H."/>
            <person name="Stueber K."/>
            <person name="Theodoulou F.L."/>
            <person name="Tu H."/>
            <person name="Van de Peer Y."/>
            <person name="Verrier P.J."/>
            <person name="Waters E."/>
            <person name="Wood A."/>
            <person name="Yang L."/>
            <person name="Cove D."/>
            <person name="Cuming A."/>
            <person name="Hasebe M."/>
            <person name="Lucas S."/>
            <person name="Mishler D.B."/>
            <person name="Reski R."/>
            <person name="Grigoriev I."/>
            <person name="Quatrano R.S."/>
            <person name="Boore J.L."/>
        </authorList>
    </citation>
    <scope>NUCLEOTIDE SEQUENCE [LARGE SCALE GENOMIC DNA]</scope>
    <source>
        <strain evidence="11 12">cv. Gransden 2004</strain>
    </source>
</reference>
<dbReference type="PANTHER" id="PTHR13603">
    <property type="entry name" value="TRANSMEMBRANE PROTEIN 186"/>
    <property type="match status" value="1"/>
</dbReference>
<dbReference type="STRING" id="3218.A9RTS5"/>
<dbReference type="PaxDb" id="3218-PP1S28_102V6.1"/>
<dbReference type="PANTHER" id="PTHR13603:SF1">
    <property type="entry name" value="TRANSMEMBRANE PROTEIN 186"/>
    <property type="match status" value="1"/>
</dbReference>
<sequence length="270" mass="29951">MALRRCLQSSLRTSVRSLHLLEAPLYASAYSRPYDRAGVIDSCNIRKGLEWKSNRFASSDATSSMKDQEKLVLYRAKWMRPLRVMVRLKIFQLGGLAALALPLAEYANEGHLSVGTIAAVTAVVGGAGAASASLWYYSRRYVGEMALVGPKLRHVMLSVIDFWGNREDNKFELKAIVPPLKGLSNSELETMANQVLIPLDVVGERQFFLSLRYGRLIKKDLLFALLHGNLDFEDLQGPLGNEQVLEKNDSIHQPSAGVSKGEDSCVQQKV</sequence>
<dbReference type="Proteomes" id="UP000006727">
    <property type="component" value="Chromosome 1"/>
</dbReference>